<proteinExistence type="predicted"/>
<accession>A0A8H7QFZ5</accession>
<dbReference type="Proteomes" id="UP000603453">
    <property type="component" value="Unassembled WGS sequence"/>
</dbReference>
<comment type="caution">
    <text evidence="1">The sequence shown here is derived from an EMBL/GenBank/DDBJ whole genome shotgun (WGS) entry which is preliminary data.</text>
</comment>
<gene>
    <name evidence="1" type="ORF">INT47_004041</name>
</gene>
<evidence type="ECO:0000313" key="1">
    <source>
        <dbReference type="EMBL" id="KAG2191778.1"/>
    </source>
</evidence>
<dbReference type="AlphaFoldDB" id="A0A8H7QFZ5"/>
<evidence type="ECO:0000313" key="2">
    <source>
        <dbReference type="Proteomes" id="UP000603453"/>
    </source>
</evidence>
<keyword evidence="2" id="KW-1185">Reference proteome</keyword>
<protein>
    <submittedName>
        <fullName evidence="1">Uncharacterized protein</fullName>
    </submittedName>
</protein>
<organism evidence="1 2">
    <name type="scientific">Mucor saturninus</name>
    <dbReference type="NCBI Taxonomy" id="64648"/>
    <lineage>
        <taxon>Eukaryota</taxon>
        <taxon>Fungi</taxon>
        <taxon>Fungi incertae sedis</taxon>
        <taxon>Mucoromycota</taxon>
        <taxon>Mucoromycotina</taxon>
        <taxon>Mucoromycetes</taxon>
        <taxon>Mucorales</taxon>
        <taxon>Mucorineae</taxon>
        <taxon>Mucoraceae</taxon>
        <taxon>Mucor</taxon>
    </lineage>
</organism>
<dbReference type="EMBL" id="JAEPRD010000352">
    <property type="protein sequence ID" value="KAG2191778.1"/>
    <property type="molecule type" value="Genomic_DNA"/>
</dbReference>
<sequence>MHLLHKNKSPGVNEASKVIFYNDIKAPFTKKEPGFNGSVADEWSPAKTRNTVSHTDGQYMSKRNRYQSRMSESHSTQFTMRLEVRVAASDVDISLLVNIQLKIRALNDMGAFVHVYNVAYFGYVERILQATGRMIRSFHSNLILENVSGLAMVVYLMNSLFYPGNSSSTCAKNFVEENRYENNRLCFLLGSFSFVNDIISFNHTFDFTRMKKMFPGVKIVPTMTIDGDRVRDKLERMTADDEVDSDDLSNAHMQAVVATSGFVAPVRSLEFALLVTFSGLACEIVPLGSSVV</sequence>
<dbReference type="OrthoDB" id="2302937at2759"/>
<name>A0A8H7QFZ5_9FUNG</name>
<reference evidence="1" key="1">
    <citation type="submission" date="2020-12" db="EMBL/GenBank/DDBJ databases">
        <title>Metabolic potential, ecology and presence of endohyphal bacteria is reflected in genomic diversity of Mucoromycotina.</title>
        <authorList>
            <person name="Muszewska A."/>
            <person name="Okrasinska A."/>
            <person name="Steczkiewicz K."/>
            <person name="Drgas O."/>
            <person name="Orlowska M."/>
            <person name="Perlinska-Lenart U."/>
            <person name="Aleksandrzak-Piekarczyk T."/>
            <person name="Szatraj K."/>
            <person name="Zielenkiewicz U."/>
            <person name="Pilsyk S."/>
            <person name="Malc E."/>
            <person name="Mieczkowski P."/>
            <person name="Kruszewska J.S."/>
            <person name="Biernat P."/>
            <person name="Pawlowska J."/>
        </authorList>
    </citation>
    <scope>NUCLEOTIDE SEQUENCE</scope>
    <source>
        <strain evidence="1">WA0000017839</strain>
    </source>
</reference>